<evidence type="ECO:0000313" key="2">
    <source>
        <dbReference type="EMBL" id="KAF0909145.1"/>
    </source>
</evidence>
<gene>
    <name evidence="2" type="ORF">E2562_031647</name>
</gene>
<proteinExistence type="predicted"/>
<accession>A0A6G1D8R2</accession>
<dbReference type="OrthoDB" id="1747252at2759"/>
<evidence type="ECO:0000256" key="1">
    <source>
        <dbReference type="SAM" id="MobiDB-lite"/>
    </source>
</evidence>
<dbReference type="Proteomes" id="UP000479710">
    <property type="component" value="Unassembled WGS sequence"/>
</dbReference>
<dbReference type="Gene3D" id="3.30.190.20">
    <property type="match status" value="1"/>
</dbReference>
<sequence length="190" mass="21284">MRFVKVAVPAFTPVSYPAKVAPLPEDRPAEEVPGEGPVDEGLRGEGEQIKMEATRARRSFFGMQAEEEQVPYPTLIPVEKRPQKVAIDLVDAIREIKTSANEKKWNFTETVEAHVMLCVDPRRGDQLLLSDGYEKGKACLSSPMSLYGATKKRTVVAQETIKNKQEQTKYRKANISGKRVHEDPCSDIQI</sequence>
<dbReference type="AlphaFoldDB" id="A0A6G1D8R2"/>
<feature type="region of interest" description="Disordered" evidence="1">
    <location>
        <begin position="21"/>
        <end position="42"/>
    </location>
</feature>
<name>A0A6G1D8R2_9ORYZ</name>
<reference evidence="2 3" key="1">
    <citation type="submission" date="2019-11" db="EMBL/GenBank/DDBJ databases">
        <title>Whole genome sequence of Oryza granulata.</title>
        <authorList>
            <person name="Li W."/>
        </authorList>
    </citation>
    <scope>NUCLEOTIDE SEQUENCE [LARGE SCALE GENOMIC DNA]</scope>
    <source>
        <strain evidence="3">cv. Menghai</strain>
        <tissue evidence="2">Leaf</tissue>
    </source>
</reference>
<evidence type="ECO:0000313" key="3">
    <source>
        <dbReference type="Proteomes" id="UP000479710"/>
    </source>
</evidence>
<protein>
    <submittedName>
        <fullName evidence="2">Uncharacterized protein</fullName>
    </submittedName>
</protein>
<organism evidence="2 3">
    <name type="scientific">Oryza meyeriana var. granulata</name>
    <dbReference type="NCBI Taxonomy" id="110450"/>
    <lineage>
        <taxon>Eukaryota</taxon>
        <taxon>Viridiplantae</taxon>
        <taxon>Streptophyta</taxon>
        <taxon>Embryophyta</taxon>
        <taxon>Tracheophyta</taxon>
        <taxon>Spermatophyta</taxon>
        <taxon>Magnoliopsida</taxon>
        <taxon>Liliopsida</taxon>
        <taxon>Poales</taxon>
        <taxon>Poaceae</taxon>
        <taxon>BOP clade</taxon>
        <taxon>Oryzoideae</taxon>
        <taxon>Oryzeae</taxon>
        <taxon>Oryzinae</taxon>
        <taxon>Oryza</taxon>
        <taxon>Oryza meyeriana</taxon>
    </lineage>
</organism>
<keyword evidence="3" id="KW-1185">Reference proteome</keyword>
<dbReference type="EMBL" id="SPHZ02000007">
    <property type="protein sequence ID" value="KAF0909145.1"/>
    <property type="molecule type" value="Genomic_DNA"/>
</dbReference>
<comment type="caution">
    <text evidence="2">The sequence shown here is derived from an EMBL/GenBank/DDBJ whole genome shotgun (WGS) entry which is preliminary data.</text>
</comment>